<keyword evidence="3" id="KW-1185">Reference proteome</keyword>
<evidence type="ECO:0000259" key="1">
    <source>
        <dbReference type="Pfam" id="PF13471"/>
    </source>
</evidence>
<dbReference type="NCBIfam" id="NF033537">
    <property type="entry name" value="lasso_biosyn_B2"/>
    <property type="match status" value="1"/>
</dbReference>
<dbReference type="RefSeq" id="WP_379278431.1">
    <property type="nucleotide sequence ID" value="NZ_JBHUGT010000007.1"/>
</dbReference>
<dbReference type="InterPro" id="IPR032708">
    <property type="entry name" value="McjB_C"/>
</dbReference>
<gene>
    <name evidence="2" type="ORF">ACFSW5_22735</name>
</gene>
<organism evidence="2 3">
    <name type="scientific">Paenibacillus thailandensis</name>
    <dbReference type="NCBI Taxonomy" id="393250"/>
    <lineage>
        <taxon>Bacteria</taxon>
        <taxon>Bacillati</taxon>
        <taxon>Bacillota</taxon>
        <taxon>Bacilli</taxon>
        <taxon>Bacillales</taxon>
        <taxon>Paenibacillaceae</taxon>
        <taxon>Paenibacillus</taxon>
    </lineage>
</organism>
<feature type="domain" description="Microcin J25-processing protein McjB C-terminal" evidence="1">
    <location>
        <begin position="36"/>
        <end position="142"/>
    </location>
</feature>
<name>A0ABW5R332_9BACL</name>
<comment type="caution">
    <text evidence="2">The sequence shown here is derived from an EMBL/GenBank/DDBJ whole genome shotgun (WGS) entry which is preliminary data.</text>
</comment>
<sequence>MKWLRKFQRFYRYPAELKWMFLEAYCLLGWARILKLLPFAKVAPMLGDKMLETSHQSDPEQDQLVRKVSKAIHAMSKLTPWESQCLVRAIAAMRMLEKRGVSSTLYLGSGRDENGKMIAHAWLRSGNFLVTGNEGLERFVVVGIFGNQASRRAANRTPERGLEG</sequence>
<dbReference type="EMBL" id="JBHUMY010000038">
    <property type="protein sequence ID" value="MFD2663078.1"/>
    <property type="molecule type" value="Genomic_DNA"/>
</dbReference>
<dbReference type="Pfam" id="PF13471">
    <property type="entry name" value="Transglut_core3"/>
    <property type="match status" value="1"/>
</dbReference>
<accession>A0ABW5R332</accession>
<evidence type="ECO:0000313" key="3">
    <source>
        <dbReference type="Proteomes" id="UP001597493"/>
    </source>
</evidence>
<proteinExistence type="predicted"/>
<dbReference type="InterPro" id="IPR053521">
    <property type="entry name" value="McjB-like"/>
</dbReference>
<protein>
    <submittedName>
        <fullName evidence="2">Lasso peptide biosynthesis B2 protein</fullName>
    </submittedName>
</protein>
<reference evidence="3" key="1">
    <citation type="journal article" date="2019" name="Int. J. Syst. Evol. Microbiol.">
        <title>The Global Catalogue of Microorganisms (GCM) 10K type strain sequencing project: providing services to taxonomists for standard genome sequencing and annotation.</title>
        <authorList>
            <consortium name="The Broad Institute Genomics Platform"/>
            <consortium name="The Broad Institute Genome Sequencing Center for Infectious Disease"/>
            <person name="Wu L."/>
            <person name="Ma J."/>
        </authorList>
    </citation>
    <scope>NUCLEOTIDE SEQUENCE [LARGE SCALE GENOMIC DNA]</scope>
    <source>
        <strain evidence="3">TISTR 1827</strain>
    </source>
</reference>
<evidence type="ECO:0000313" key="2">
    <source>
        <dbReference type="EMBL" id="MFD2663078.1"/>
    </source>
</evidence>
<dbReference type="Proteomes" id="UP001597493">
    <property type="component" value="Unassembled WGS sequence"/>
</dbReference>